<dbReference type="EMBL" id="QHLQ01000001">
    <property type="protein sequence ID" value="NIZ59446.1"/>
    <property type="molecule type" value="Genomic_DNA"/>
</dbReference>
<protein>
    <submittedName>
        <fullName evidence="1">Uncharacterized protein</fullName>
    </submittedName>
</protein>
<comment type="caution">
    <text evidence="1">The sequence shown here is derived from an EMBL/GenBank/DDBJ whole genome shotgun (WGS) entry which is preliminary data.</text>
</comment>
<accession>A0ABX0W5H0</accession>
<name>A0ABX0W5H0_9RHOB</name>
<gene>
    <name evidence="1" type="ORF">DL239_00490</name>
</gene>
<organism evidence="1 2">
    <name type="scientific">Parasedimentitalea denitrificans</name>
    <dbReference type="NCBI Taxonomy" id="2211118"/>
    <lineage>
        <taxon>Bacteria</taxon>
        <taxon>Pseudomonadati</taxon>
        <taxon>Pseudomonadota</taxon>
        <taxon>Alphaproteobacteria</taxon>
        <taxon>Rhodobacterales</taxon>
        <taxon>Paracoccaceae</taxon>
        <taxon>Parasedimentitalea</taxon>
    </lineage>
</organism>
<evidence type="ECO:0000313" key="2">
    <source>
        <dbReference type="Proteomes" id="UP001429564"/>
    </source>
</evidence>
<proteinExistence type="predicted"/>
<reference evidence="1 2" key="1">
    <citation type="submission" date="2018-05" db="EMBL/GenBank/DDBJ databases">
        <authorList>
            <person name="Zhang Y.-J."/>
        </authorList>
    </citation>
    <scope>NUCLEOTIDE SEQUENCE [LARGE SCALE GENOMIC DNA]</scope>
    <source>
        <strain evidence="1 2">CY04</strain>
    </source>
</reference>
<evidence type="ECO:0000313" key="1">
    <source>
        <dbReference type="EMBL" id="NIZ59446.1"/>
    </source>
</evidence>
<dbReference type="NCBIfam" id="NF046098">
    <property type="entry name" value="RSP_7527_fam"/>
    <property type="match status" value="1"/>
</dbReference>
<sequence>MQLLHGGNANLADVIQTSLAYLLFQATTLDTPTREEHMSQFDTPNLTTADIRAIEARAHQLRSEAMRDMMRALGRGIAAVPHKVVSLFHRSHPA</sequence>
<dbReference type="InterPro" id="IPR058227">
    <property type="entry name" value="RSP_7527-like"/>
</dbReference>
<dbReference type="Proteomes" id="UP001429564">
    <property type="component" value="Unassembled WGS sequence"/>
</dbReference>
<keyword evidence="2" id="KW-1185">Reference proteome</keyword>